<dbReference type="Pfam" id="PF00120">
    <property type="entry name" value="Gln-synt_C"/>
    <property type="match status" value="1"/>
</dbReference>
<accession>A0A4Y7L0F7</accession>
<dbReference type="AlphaFoldDB" id="A0A4Y7L0F7"/>
<organism evidence="3 4">
    <name type="scientific">Papaver somniferum</name>
    <name type="common">Opium poppy</name>
    <dbReference type="NCBI Taxonomy" id="3469"/>
    <lineage>
        <taxon>Eukaryota</taxon>
        <taxon>Viridiplantae</taxon>
        <taxon>Streptophyta</taxon>
        <taxon>Embryophyta</taxon>
        <taxon>Tracheophyta</taxon>
        <taxon>Spermatophyta</taxon>
        <taxon>Magnoliopsida</taxon>
        <taxon>Ranunculales</taxon>
        <taxon>Papaveraceae</taxon>
        <taxon>Papaveroideae</taxon>
        <taxon>Papaver</taxon>
    </lineage>
</organism>
<reference evidence="3 4" key="1">
    <citation type="journal article" date="2018" name="Science">
        <title>The opium poppy genome and morphinan production.</title>
        <authorList>
            <person name="Guo L."/>
            <person name="Winzer T."/>
            <person name="Yang X."/>
            <person name="Li Y."/>
            <person name="Ning Z."/>
            <person name="He Z."/>
            <person name="Teodor R."/>
            <person name="Lu Y."/>
            <person name="Bowser T.A."/>
            <person name="Graham I.A."/>
            <person name="Ye K."/>
        </authorList>
    </citation>
    <scope>NUCLEOTIDE SEQUENCE [LARGE SCALE GENOMIC DNA]</scope>
    <source>
        <strain evidence="4">cv. HN1</strain>
        <tissue evidence="3">Leaves</tissue>
    </source>
</reference>
<dbReference type="Proteomes" id="UP000316621">
    <property type="component" value="Chromosome 9"/>
</dbReference>
<evidence type="ECO:0000256" key="1">
    <source>
        <dbReference type="RuleBase" id="RU000384"/>
    </source>
</evidence>
<dbReference type="InterPro" id="IPR014746">
    <property type="entry name" value="Gln_synth/guanido_kin_cat_dom"/>
</dbReference>
<dbReference type="PANTHER" id="PTHR43383:SF2">
    <property type="entry name" value="AMIDOHYDROLASE 2 FAMILY PROTEIN"/>
    <property type="match status" value="1"/>
</dbReference>
<feature type="domain" description="GS catalytic" evidence="2">
    <location>
        <begin position="281"/>
        <end position="339"/>
    </location>
</feature>
<dbReference type="SUPFAM" id="SSF55931">
    <property type="entry name" value="Glutamine synthetase/guanido kinase"/>
    <property type="match status" value="1"/>
</dbReference>
<gene>
    <name evidence="3" type="ORF">C5167_003910</name>
</gene>
<dbReference type="PANTHER" id="PTHR43383">
    <property type="entry name" value="NODULIN 6"/>
    <property type="match status" value="1"/>
</dbReference>
<name>A0A4Y7L0F7_PAPSO</name>
<evidence type="ECO:0000259" key="2">
    <source>
        <dbReference type="Pfam" id="PF00120"/>
    </source>
</evidence>
<evidence type="ECO:0000313" key="3">
    <source>
        <dbReference type="EMBL" id="RZC79033.1"/>
    </source>
</evidence>
<proteinExistence type="inferred from homology"/>
<evidence type="ECO:0000313" key="4">
    <source>
        <dbReference type="Proteomes" id="UP000316621"/>
    </source>
</evidence>
<dbReference type="EMBL" id="CM010723">
    <property type="protein sequence ID" value="RZC79033.1"/>
    <property type="molecule type" value="Genomic_DNA"/>
</dbReference>
<dbReference type="Gramene" id="RZC79033">
    <property type="protein sequence ID" value="RZC79033"/>
    <property type="gene ID" value="C5167_003910"/>
</dbReference>
<dbReference type="GO" id="GO:0004356">
    <property type="term" value="F:glutamine synthetase activity"/>
    <property type="evidence" value="ECO:0007669"/>
    <property type="project" value="InterPro"/>
</dbReference>
<protein>
    <recommendedName>
        <fullName evidence="2">GS catalytic domain-containing protein</fullName>
    </recommendedName>
</protein>
<dbReference type="InterPro" id="IPR008146">
    <property type="entry name" value="Gln_synth_cat_dom"/>
</dbReference>
<sequence>MHDLELHKSFAPVVARILRIEYFAEKILNDIWPLSRWSIFQSDQVVGLKSIAAYRSGLEINPNVSKLLVVCLDVGLEVPKLSVHGMTSSVKELLELAPTKKVVFSSDGYAFPETFYLGAKRAREVVAFVLRDACGDGDLTVSEGIVFVRVILVDDSVQYRCRVIPVKCFYDVARHNGVGLTFAIMGMTSFSDGPADGTDLTGMGEIRLMPDLLAKRTVPWSRQEEMVLTDMELKPGEAWEYYPRENLRKGVKSSKDEFNLEMNAGFENELHLLRAILRYALNDIASGCHVHLSLSRSGNNMFMGSNDGSSQYGMSKTAEEFMAGVFSHLSSVLAFISPHPK</sequence>
<keyword evidence="4" id="KW-1185">Reference proteome</keyword>
<dbReference type="Gene3D" id="3.30.590.10">
    <property type="entry name" value="Glutamine synthetase/guanido kinase, catalytic domain"/>
    <property type="match status" value="1"/>
</dbReference>
<dbReference type="Gene3D" id="3.20.20.140">
    <property type="entry name" value="Metal-dependent hydrolases"/>
    <property type="match status" value="2"/>
</dbReference>
<comment type="similarity">
    <text evidence="1">Belongs to the glutamine synthetase family.</text>
</comment>
<dbReference type="STRING" id="3469.A0A4Y7L0F7"/>